<dbReference type="PANTHER" id="PTHR43527:SF2">
    <property type="entry name" value="4-DIPHOSPHOCYTIDYL-2-C-METHYL-D-ERYTHRITOL KINASE, CHLOROPLASTIC"/>
    <property type="match status" value="1"/>
</dbReference>
<dbReference type="InterPro" id="IPR014721">
    <property type="entry name" value="Ribsml_uS5_D2-typ_fold_subgr"/>
</dbReference>
<evidence type="ECO:0000256" key="9">
    <source>
        <dbReference type="HAMAP-Rule" id="MF_00061"/>
    </source>
</evidence>
<evidence type="ECO:0000256" key="1">
    <source>
        <dbReference type="ARBA" id="ARBA00009684"/>
    </source>
</evidence>
<dbReference type="GO" id="GO:0050515">
    <property type="term" value="F:4-(cytidine 5'-diphospho)-2-C-methyl-D-erythritol kinase activity"/>
    <property type="evidence" value="ECO:0007669"/>
    <property type="project" value="UniProtKB-UniRule"/>
</dbReference>
<dbReference type="NCBIfam" id="TIGR00154">
    <property type="entry name" value="ispE"/>
    <property type="match status" value="1"/>
</dbReference>
<keyword evidence="6 9" id="KW-0418">Kinase</keyword>
<comment type="catalytic activity">
    <reaction evidence="9">
        <text>4-CDP-2-C-methyl-D-erythritol + ATP = 4-CDP-2-C-methyl-D-erythritol 2-phosphate + ADP + H(+)</text>
        <dbReference type="Rhea" id="RHEA:18437"/>
        <dbReference type="ChEBI" id="CHEBI:15378"/>
        <dbReference type="ChEBI" id="CHEBI:30616"/>
        <dbReference type="ChEBI" id="CHEBI:57823"/>
        <dbReference type="ChEBI" id="CHEBI:57919"/>
        <dbReference type="ChEBI" id="CHEBI:456216"/>
        <dbReference type="EC" id="2.7.1.148"/>
    </reaction>
</comment>
<reference evidence="12 13" key="1">
    <citation type="submission" date="2020-07" db="EMBL/GenBank/DDBJ databases">
        <title>Alkalicella. sp. LB2 genome.</title>
        <authorList>
            <person name="Postec A."/>
            <person name="Quemeneur M."/>
        </authorList>
    </citation>
    <scope>NUCLEOTIDE SEQUENCE [LARGE SCALE GENOMIC DNA]</scope>
    <source>
        <strain evidence="12 13">LB2</strain>
    </source>
</reference>
<keyword evidence="7 9" id="KW-0067">ATP-binding</keyword>
<proteinExistence type="inferred from homology"/>
<dbReference type="KEGG" id="acae:HYG86_08890"/>
<evidence type="ECO:0000256" key="7">
    <source>
        <dbReference type="ARBA" id="ARBA00022840"/>
    </source>
</evidence>
<evidence type="ECO:0000256" key="8">
    <source>
        <dbReference type="ARBA" id="ARBA00032554"/>
    </source>
</evidence>
<evidence type="ECO:0000313" key="12">
    <source>
        <dbReference type="EMBL" id="QNO14882.1"/>
    </source>
</evidence>
<evidence type="ECO:0000256" key="6">
    <source>
        <dbReference type="ARBA" id="ARBA00022777"/>
    </source>
</evidence>
<evidence type="ECO:0000256" key="5">
    <source>
        <dbReference type="ARBA" id="ARBA00022741"/>
    </source>
</evidence>
<dbReference type="EMBL" id="CP058559">
    <property type="protein sequence ID" value="QNO14882.1"/>
    <property type="molecule type" value="Genomic_DNA"/>
</dbReference>
<dbReference type="InterPro" id="IPR006204">
    <property type="entry name" value="GHMP_kinase_N_dom"/>
</dbReference>
<dbReference type="InterPro" id="IPR036554">
    <property type="entry name" value="GHMP_kinase_C_sf"/>
</dbReference>
<evidence type="ECO:0000259" key="10">
    <source>
        <dbReference type="Pfam" id="PF00288"/>
    </source>
</evidence>
<dbReference type="SUPFAM" id="SSF54211">
    <property type="entry name" value="Ribosomal protein S5 domain 2-like"/>
    <property type="match status" value="1"/>
</dbReference>
<dbReference type="EC" id="2.7.1.148" evidence="2 9"/>
<evidence type="ECO:0000256" key="3">
    <source>
        <dbReference type="ARBA" id="ARBA00017473"/>
    </source>
</evidence>
<sequence length="288" mass="31432">MKLKARAKINLTLDVLHKRSDNYHEIEMIMQLVDLYDSLEIREGEGIEIVCSHPFVPTDEGNLVYKAAKSLQKYTGTKKGAKITIEKRIPVAAGLGGGSSDCATTLMGLNKFWKLNLSLEELAKLGKELGADVPFFIKGGTQLAKGIGEDLTLLPSLPPVWVVLAKPNLGVSTKEVYLGLEIDKITKRPNTQAMISAITEGNIKEVSNNLCNVLETVTLRRYSTVKILKDRITQLGACGTLMSGSGPTVFGLCSTYERALKIAKSLGTLAEEVFVTKTTDWSEINETN</sequence>
<dbReference type="HAMAP" id="MF_00061">
    <property type="entry name" value="IspE"/>
    <property type="match status" value="1"/>
</dbReference>
<keyword evidence="4 9" id="KW-0808">Transferase</keyword>
<dbReference type="Proteomes" id="UP000516160">
    <property type="component" value="Chromosome"/>
</dbReference>
<evidence type="ECO:0000256" key="4">
    <source>
        <dbReference type="ARBA" id="ARBA00022679"/>
    </source>
</evidence>
<evidence type="ECO:0000256" key="2">
    <source>
        <dbReference type="ARBA" id="ARBA00012052"/>
    </source>
</evidence>
<gene>
    <name evidence="9" type="primary">ispE</name>
    <name evidence="12" type="ORF">HYG86_08890</name>
</gene>
<dbReference type="InterPro" id="IPR004424">
    <property type="entry name" value="IspE"/>
</dbReference>
<dbReference type="Gene3D" id="3.30.70.890">
    <property type="entry name" value="GHMP kinase, C-terminal domain"/>
    <property type="match status" value="1"/>
</dbReference>
<dbReference type="AlphaFoldDB" id="A0A7G9W870"/>
<dbReference type="Pfam" id="PF08544">
    <property type="entry name" value="GHMP_kinases_C"/>
    <property type="match status" value="1"/>
</dbReference>
<feature type="active site" evidence="9">
    <location>
        <position position="8"/>
    </location>
</feature>
<dbReference type="GO" id="GO:0005524">
    <property type="term" value="F:ATP binding"/>
    <property type="evidence" value="ECO:0007669"/>
    <property type="project" value="UniProtKB-UniRule"/>
</dbReference>
<dbReference type="PIRSF" id="PIRSF010376">
    <property type="entry name" value="IspE"/>
    <property type="match status" value="1"/>
</dbReference>
<comment type="similarity">
    <text evidence="1 9">Belongs to the GHMP kinase family. IspE subfamily.</text>
</comment>
<evidence type="ECO:0000313" key="13">
    <source>
        <dbReference type="Proteomes" id="UP000516160"/>
    </source>
</evidence>
<dbReference type="PANTHER" id="PTHR43527">
    <property type="entry name" value="4-DIPHOSPHOCYTIDYL-2-C-METHYL-D-ERYTHRITOL KINASE, CHLOROPLASTIC"/>
    <property type="match status" value="1"/>
</dbReference>
<feature type="binding site" evidence="9">
    <location>
        <begin position="90"/>
        <end position="100"/>
    </location>
    <ligand>
        <name>ATP</name>
        <dbReference type="ChEBI" id="CHEBI:30616"/>
    </ligand>
</feature>
<comment type="pathway">
    <text evidence="9">Isoprenoid biosynthesis; isopentenyl diphosphate biosynthesis via DXP pathway; isopentenyl diphosphate from 1-deoxy-D-xylulose 5-phosphate: step 3/6.</text>
</comment>
<dbReference type="Gene3D" id="3.30.230.10">
    <property type="match status" value="1"/>
</dbReference>
<protein>
    <recommendedName>
        <fullName evidence="3 9">4-diphosphocytidyl-2-C-methyl-D-erythritol kinase</fullName>
        <shortName evidence="9">CMK</shortName>
        <ecNumber evidence="2 9">2.7.1.148</ecNumber>
    </recommendedName>
    <alternativeName>
        <fullName evidence="8 9">4-(cytidine-5'-diphospho)-2-C-methyl-D-erythritol kinase</fullName>
    </alternativeName>
</protein>
<comment type="function">
    <text evidence="9">Catalyzes the phosphorylation of the position 2 hydroxy group of 4-diphosphocytidyl-2C-methyl-D-erythritol.</text>
</comment>
<dbReference type="InterPro" id="IPR020568">
    <property type="entry name" value="Ribosomal_Su5_D2-typ_SF"/>
</dbReference>
<feature type="domain" description="GHMP kinase C-terminal" evidence="11">
    <location>
        <begin position="194"/>
        <end position="266"/>
    </location>
</feature>
<dbReference type="GO" id="GO:0016114">
    <property type="term" value="P:terpenoid biosynthetic process"/>
    <property type="evidence" value="ECO:0007669"/>
    <property type="project" value="UniProtKB-UniRule"/>
</dbReference>
<organism evidence="12 13">
    <name type="scientific">Alkalicella caledoniensis</name>
    <dbReference type="NCBI Taxonomy" id="2731377"/>
    <lineage>
        <taxon>Bacteria</taxon>
        <taxon>Bacillati</taxon>
        <taxon>Bacillota</taxon>
        <taxon>Clostridia</taxon>
        <taxon>Eubacteriales</taxon>
        <taxon>Proteinivoracaceae</taxon>
        <taxon>Alkalicella</taxon>
    </lineage>
</organism>
<dbReference type="InterPro" id="IPR013750">
    <property type="entry name" value="GHMP_kinase_C_dom"/>
</dbReference>
<keyword evidence="9" id="KW-0414">Isoprene biosynthesis</keyword>
<dbReference type="UniPathway" id="UPA00056">
    <property type="reaction ID" value="UER00094"/>
</dbReference>
<evidence type="ECO:0000259" key="11">
    <source>
        <dbReference type="Pfam" id="PF08544"/>
    </source>
</evidence>
<feature type="domain" description="GHMP kinase N-terminal" evidence="10">
    <location>
        <begin position="62"/>
        <end position="140"/>
    </location>
</feature>
<dbReference type="RefSeq" id="WP_246451934.1">
    <property type="nucleotide sequence ID" value="NZ_CP058559.1"/>
</dbReference>
<dbReference type="GO" id="GO:0019288">
    <property type="term" value="P:isopentenyl diphosphate biosynthetic process, methylerythritol 4-phosphate pathway"/>
    <property type="evidence" value="ECO:0007669"/>
    <property type="project" value="UniProtKB-UniRule"/>
</dbReference>
<accession>A0A7G9W870</accession>
<feature type="active site" evidence="9">
    <location>
        <position position="132"/>
    </location>
</feature>
<dbReference type="Pfam" id="PF00288">
    <property type="entry name" value="GHMP_kinases_N"/>
    <property type="match status" value="1"/>
</dbReference>
<dbReference type="SUPFAM" id="SSF55060">
    <property type="entry name" value="GHMP Kinase, C-terminal domain"/>
    <property type="match status" value="1"/>
</dbReference>
<name>A0A7G9W870_ALKCA</name>
<keyword evidence="5 9" id="KW-0547">Nucleotide-binding</keyword>
<keyword evidence="13" id="KW-1185">Reference proteome</keyword>